<accession>A0A6H0ZP19</accession>
<dbReference type="EMBL" id="CP050898">
    <property type="protein sequence ID" value="QIX22592.1"/>
    <property type="molecule type" value="Genomic_DNA"/>
</dbReference>
<protein>
    <submittedName>
        <fullName evidence="1">Uncharacterized protein</fullName>
    </submittedName>
</protein>
<name>A0A6H0ZP19_9HYPH</name>
<proteinExistence type="predicted"/>
<evidence type="ECO:0000313" key="1">
    <source>
        <dbReference type="EMBL" id="QIX22592.1"/>
    </source>
</evidence>
<evidence type="ECO:0000313" key="2">
    <source>
        <dbReference type="Proteomes" id="UP000500870"/>
    </source>
</evidence>
<dbReference type="RefSeq" id="WP_136882498.1">
    <property type="nucleotide sequence ID" value="NZ_CP050898.1"/>
</dbReference>
<reference evidence="1 2" key="1">
    <citation type="submission" date="2020-04" db="EMBL/GenBank/DDBJ databases">
        <title>FDA dAtabase for Regulatory Grade micrObial Sequences (FDA-ARGOS): Supporting development and validation of Infectious Disease Dx tests.</title>
        <authorList>
            <person name="Sciortino C."/>
            <person name="Tallon L."/>
            <person name="Sadzewicz L."/>
            <person name="Vavikolanu K."/>
            <person name="Mehta A."/>
            <person name="Aluvathingal J."/>
            <person name="Nadendla S."/>
            <person name="Nandy P."/>
            <person name="Geyer C."/>
            <person name="Yan Y."/>
            <person name="Sichtig H."/>
        </authorList>
    </citation>
    <scope>NUCLEOTIDE SEQUENCE [LARGE SCALE GENOMIC DNA]</scope>
    <source>
        <strain evidence="1 2">FDAARGOS_633</strain>
    </source>
</reference>
<dbReference type="AlphaFoldDB" id="A0A6H0ZP19"/>
<gene>
    <name evidence="1" type="ORF">FOB41_16300</name>
</gene>
<organism evidence="1 2">
    <name type="scientific">Agrobacterium pusense</name>
    <dbReference type="NCBI Taxonomy" id="648995"/>
    <lineage>
        <taxon>Bacteria</taxon>
        <taxon>Pseudomonadati</taxon>
        <taxon>Pseudomonadota</taxon>
        <taxon>Alphaproteobacteria</taxon>
        <taxon>Hyphomicrobiales</taxon>
        <taxon>Rhizobiaceae</taxon>
        <taxon>Rhizobium/Agrobacterium group</taxon>
        <taxon>Agrobacterium</taxon>
    </lineage>
</organism>
<dbReference type="Proteomes" id="UP000500870">
    <property type="component" value="Chromosome 1"/>
</dbReference>
<sequence>MTSLFTWEDHPYGSFGYLEDDPANPRLEIQRNHLDENRIHIGVITEACDGKRDFFIWTPIHEGVFRTQEDAKAHAPRMVAQWLWQNRAAGA</sequence>